<name>A0ACC1CFX6_9NEOP</name>
<organism evidence="1 2">
    <name type="scientific">Dendrolimus kikuchii</name>
    <dbReference type="NCBI Taxonomy" id="765133"/>
    <lineage>
        <taxon>Eukaryota</taxon>
        <taxon>Metazoa</taxon>
        <taxon>Ecdysozoa</taxon>
        <taxon>Arthropoda</taxon>
        <taxon>Hexapoda</taxon>
        <taxon>Insecta</taxon>
        <taxon>Pterygota</taxon>
        <taxon>Neoptera</taxon>
        <taxon>Endopterygota</taxon>
        <taxon>Lepidoptera</taxon>
        <taxon>Glossata</taxon>
        <taxon>Ditrysia</taxon>
        <taxon>Bombycoidea</taxon>
        <taxon>Lasiocampidae</taxon>
        <taxon>Dendrolimus</taxon>
    </lineage>
</organism>
<protein>
    <submittedName>
        <fullName evidence="1">Uncharacterized protein</fullName>
    </submittedName>
</protein>
<proteinExistence type="predicted"/>
<gene>
    <name evidence="1" type="ORF">K1T71_013881</name>
</gene>
<comment type="caution">
    <text evidence="1">The sequence shown here is derived from an EMBL/GenBank/DDBJ whole genome shotgun (WGS) entry which is preliminary data.</text>
</comment>
<evidence type="ECO:0000313" key="1">
    <source>
        <dbReference type="EMBL" id="KAJ0170510.1"/>
    </source>
</evidence>
<dbReference type="Proteomes" id="UP000824533">
    <property type="component" value="Linkage Group LG27"/>
</dbReference>
<dbReference type="EMBL" id="CM034413">
    <property type="protein sequence ID" value="KAJ0170510.1"/>
    <property type="molecule type" value="Genomic_DNA"/>
</dbReference>
<sequence length="105" mass="11958">MEGANADSDHSMTWEDFFGLYTFRNLLQRSQVLKYEYKYATIVHCPQRRKSTLLLIVHEASITTVQTSAVHVRLWSSQSGASRVDTIRSPPSYTFVNASATQPNF</sequence>
<evidence type="ECO:0000313" key="2">
    <source>
        <dbReference type="Proteomes" id="UP000824533"/>
    </source>
</evidence>
<accession>A0ACC1CFX6</accession>
<reference evidence="1 2" key="1">
    <citation type="journal article" date="2021" name="Front. Genet.">
        <title>Chromosome-Level Genome Assembly Reveals Significant Gene Expansion in the Toll and IMD Signaling Pathways of Dendrolimus kikuchii.</title>
        <authorList>
            <person name="Zhou J."/>
            <person name="Wu P."/>
            <person name="Xiong Z."/>
            <person name="Liu N."/>
            <person name="Zhao N."/>
            <person name="Ji M."/>
            <person name="Qiu Y."/>
            <person name="Yang B."/>
        </authorList>
    </citation>
    <scope>NUCLEOTIDE SEQUENCE [LARGE SCALE GENOMIC DNA]</scope>
    <source>
        <strain evidence="1">Ann1</strain>
    </source>
</reference>
<keyword evidence="2" id="KW-1185">Reference proteome</keyword>